<name>A0A5N3VP47_MUNMU</name>
<sequence length="838" mass="97230">FDHSYRDYVLSWYGSLSRDEGRLYQLLSEDFWEVARQLRQRLGHVDVVKVVCNDVVRALLTHFCDLKAANARHEEQPRPFVLHSCLRNSNDEVRFLQTCSRVLVLCLLPSKDVQSLSLRIMLAEILTTKVLKPMVELLSNPDYINQTLLAQLERREHMNEHHKRAYTYAPSYEEFVKLINSNSDVEFLKQLRYLRHRVPSLFGTLSSDCLPPIHLIQGKETAAMKADLLRARNVKRYINQLTVAKKQCEKRIRVLGGPAYDQQEDGAFDEGEGPQSQKILQFEDILANTVYREQFRTYMERIDKRALISFWESVECLKNASKNEIPQLVGEIYQNFFVESKEISVEKSLYKEIQQCLVGNKGIEVFCKIQGDVYETLKDRYYPSFIVSDLYEKLMMKEEEKHVSQLVSNKDEVDSGGEVGEEAVDEGSSRVNEQASFAVNKLRELNEKLEYKRQALNSIQNAPKPDKKIVSKLKEEIILIEKERTDLQLHMARTDWWCENLGLWKASITSGEVTEENGEQMPCYFVTVSLQEVGGVETKSWTVPRRLSEFQNLHRRLSECFPSLKKVQLPSLSKLPFKSIDQKFMEKSKNQLNKFLQNLLSDERLCQSEALYAFLSPSPDYLKVIDVQGKKASFSLASFLERLPRDFFSHQEEEAEEDSDLSDYGDDVDGRKDALAEPCFMLIGEIFELRGMFKWVRRTLIALVQVTFGRTINKQIRDTVNWIFSEQMLVYYISLFRDAFWPSGKLAPPKTTPRQEQSRAHSQETKQRAQQKLLENIPDMLQSLVGQQNARYGIIKIFNALQETRANKHLLYVLMELLLTELCPELRTHLDQLKAGQV</sequence>
<dbReference type="CDD" id="cd06878">
    <property type="entry name" value="PX_SNX25"/>
    <property type="match status" value="1"/>
</dbReference>
<dbReference type="Pfam" id="PF00787">
    <property type="entry name" value="PX"/>
    <property type="match status" value="1"/>
</dbReference>
<dbReference type="InterPro" id="IPR003114">
    <property type="entry name" value="Phox_assoc"/>
</dbReference>
<dbReference type="SUPFAM" id="SSF48097">
    <property type="entry name" value="Regulator of G-protein signaling, RGS"/>
    <property type="match status" value="1"/>
</dbReference>
<evidence type="ECO:0000256" key="1">
    <source>
        <dbReference type="ARBA" id="ARBA00010883"/>
    </source>
</evidence>
<feature type="domain" description="PX" evidence="4">
    <location>
        <begin position="502"/>
        <end position="622"/>
    </location>
</feature>
<dbReference type="InterPro" id="IPR016137">
    <property type="entry name" value="RGS"/>
</dbReference>
<dbReference type="Gene3D" id="1.10.167.10">
    <property type="entry name" value="Regulator of G-protein Signalling 4, domain 2"/>
    <property type="match status" value="1"/>
</dbReference>
<reference evidence="6 7" key="1">
    <citation type="submission" date="2019-06" db="EMBL/GenBank/DDBJ databases">
        <title>Discovery of a novel chromosome fission-fusion reversal in muntjac.</title>
        <authorList>
            <person name="Mudd A.B."/>
            <person name="Bredeson J.V."/>
            <person name="Baum R."/>
            <person name="Hockemeyer D."/>
            <person name="Rokhsar D.S."/>
        </authorList>
    </citation>
    <scope>NUCLEOTIDE SEQUENCE [LARGE SCALE GENOMIC DNA]</scope>
    <source>
        <strain evidence="6">UTSW_UCB_Mm</strain>
        <tissue evidence="6">Fibroblast cell line</tissue>
    </source>
</reference>
<evidence type="ECO:0000256" key="2">
    <source>
        <dbReference type="SAM" id="MobiDB-lite"/>
    </source>
</evidence>
<organism evidence="6 7">
    <name type="scientific">Muntiacus muntjak</name>
    <name type="common">Barking deer</name>
    <name type="synonym">Indian muntjac</name>
    <dbReference type="NCBI Taxonomy" id="9888"/>
    <lineage>
        <taxon>Eukaryota</taxon>
        <taxon>Metazoa</taxon>
        <taxon>Chordata</taxon>
        <taxon>Craniata</taxon>
        <taxon>Vertebrata</taxon>
        <taxon>Euteleostomi</taxon>
        <taxon>Mammalia</taxon>
        <taxon>Eutheria</taxon>
        <taxon>Laurasiatheria</taxon>
        <taxon>Artiodactyla</taxon>
        <taxon>Ruminantia</taxon>
        <taxon>Pecora</taxon>
        <taxon>Cervidae</taxon>
        <taxon>Muntiacinae</taxon>
        <taxon>Muntiacus</taxon>
    </lineage>
</organism>
<feature type="domain" description="PXA" evidence="5">
    <location>
        <begin position="1"/>
        <end position="156"/>
    </location>
</feature>
<comment type="similarity">
    <text evidence="1">Belongs to the sorting nexin family.</text>
</comment>
<dbReference type="PROSITE" id="PS50195">
    <property type="entry name" value="PX"/>
    <property type="match status" value="1"/>
</dbReference>
<dbReference type="SMART" id="SM00313">
    <property type="entry name" value="PXA"/>
    <property type="match status" value="1"/>
</dbReference>
<dbReference type="InterPro" id="IPR037899">
    <property type="entry name" value="SNX25_PX"/>
</dbReference>
<proteinExistence type="inferred from homology"/>
<dbReference type="PANTHER" id="PTHR22775">
    <property type="entry name" value="SORTING NEXIN"/>
    <property type="match status" value="1"/>
</dbReference>
<dbReference type="EMBL" id="VCEA01000002">
    <property type="protein sequence ID" value="KAB0350155.1"/>
    <property type="molecule type" value="Genomic_DNA"/>
</dbReference>
<feature type="region of interest" description="Disordered" evidence="2">
    <location>
        <begin position="747"/>
        <end position="767"/>
    </location>
</feature>
<dbReference type="AlphaFoldDB" id="A0A5N3VP47"/>
<gene>
    <name evidence="6" type="ORF">FD754_015012</name>
</gene>
<dbReference type="PROSITE" id="PS51207">
    <property type="entry name" value="PXA"/>
    <property type="match status" value="1"/>
</dbReference>
<dbReference type="Gene3D" id="3.30.1520.10">
    <property type="entry name" value="Phox-like domain"/>
    <property type="match status" value="1"/>
</dbReference>
<dbReference type="InterPro" id="IPR013937">
    <property type="entry name" value="Sorting_nexin_C"/>
</dbReference>
<evidence type="ECO:0000259" key="3">
    <source>
        <dbReference type="PROSITE" id="PS50132"/>
    </source>
</evidence>
<dbReference type="InterPro" id="IPR036305">
    <property type="entry name" value="RGS_sf"/>
</dbReference>
<dbReference type="GO" id="GO:0035091">
    <property type="term" value="F:phosphatidylinositol binding"/>
    <property type="evidence" value="ECO:0007669"/>
    <property type="project" value="InterPro"/>
</dbReference>
<evidence type="ECO:0008006" key="8">
    <source>
        <dbReference type="Google" id="ProtNLM"/>
    </source>
</evidence>
<accession>A0A5N3VP47</accession>
<protein>
    <recommendedName>
        <fullName evidence="8">PX domain-containing protein</fullName>
    </recommendedName>
</protein>
<dbReference type="FunFam" id="3.30.1520.10:FF:000033">
    <property type="entry name" value="Sorting nexin 25"/>
    <property type="match status" value="1"/>
</dbReference>
<dbReference type="PROSITE" id="PS50132">
    <property type="entry name" value="RGS"/>
    <property type="match status" value="1"/>
</dbReference>
<dbReference type="SUPFAM" id="SSF64268">
    <property type="entry name" value="PX domain"/>
    <property type="match status" value="1"/>
</dbReference>
<evidence type="ECO:0000313" key="6">
    <source>
        <dbReference type="EMBL" id="KAB0350155.1"/>
    </source>
</evidence>
<dbReference type="InterPro" id="IPR001683">
    <property type="entry name" value="PX_dom"/>
</dbReference>
<dbReference type="InterPro" id="IPR044926">
    <property type="entry name" value="RGS_subdomain_2"/>
</dbReference>
<dbReference type="SMART" id="SM00315">
    <property type="entry name" value="RGS"/>
    <property type="match status" value="1"/>
</dbReference>
<dbReference type="PANTHER" id="PTHR22775:SF48">
    <property type="entry name" value="SORTING NEXIN-25"/>
    <property type="match status" value="1"/>
</dbReference>
<dbReference type="Pfam" id="PF02194">
    <property type="entry name" value="PXA"/>
    <property type="match status" value="1"/>
</dbReference>
<evidence type="ECO:0000259" key="4">
    <source>
        <dbReference type="PROSITE" id="PS50195"/>
    </source>
</evidence>
<dbReference type="Proteomes" id="UP000326458">
    <property type="component" value="Unassembled WGS sequence"/>
</dbReference>
<keyword evidence="7" id="KW-1185">Reference proteome</keyword>
<dbReference type="FunFam" id="1.10.167.10:FF:000013">
    <property type="entry name" value="sorting nexin-25 isoform X1"/>
    <property type="match status" value="1"/>
</dbReference>
<comment type="caution">
    <text evidence="6">The sequence shown here is derived from an EMBL/GenBank/DDBJ whole genome shotgun (WGS) entry which is preliminary data.</text>
</comment>
<dbReference type="SMART" id="SM00312">
    <property type="entry name" value="PX"/>
    <property type="match status" value="1"/>
</dbReference>
<evidence type="ECO:0000259" key="5">
    <source>
        <dbReference type="PROSITE" id="PS51207"/>
    </source>
</evidence>
<dbReference type="Pfam" id="PF08628">
    <property type="entry name" value="Nexin_C"/>
    <property type="match status" value="1"/>
</dbReference>
<dbReference type="InterPro" id="IPR036871">
    <property type="entry name" value="PX_dom_sf"/>
</dbReference>
<dbReference type="Pfam" id="PF00615">
    <property type="entry name" value="RGS"/>
    <property type="match status" value="1"/>
</dbReference>
<dbReference type="GO" id="GO:0005768">
    <property type="term" value="C:endosome"/>
    <property type="evidence" value="ECO:0007669"/>
    <property type="project" value="TreeGrafter"/>
</dbReference>
<feature type="domain" description="RGS" evidence="3">
    <location>
        <begin position="281"/>
        <end position="395"/>
    </location>
</feature>
<feature type="compositionally biased region" description="Basic and acidic residues" evidence="2">
    <location>
        <begin position="756"/>
        <end position="767"/>
    </location>
</feature>
<feature type="region of interest" description="Disordered" evidence="2">
    <location>
        <begin position="406"/>
        <end position="430"/>
    </location>
</feature>
<feature type="non-terminal residue" evidence="6">
    <location>
        <position position="1"/>
    </location>
</feature>
<evidence type="ECO:0000313" key="7">
    <source>
        <dbReference type="Proteomes" id="UP000326458"/>
    </source>
</evidence>